<dbReference type="PROSITE" id="PS50887">
    <property type="entry name" value="GGDEF"/>
    <property type="match status" value="1"/>
</dbReference>
<dbReference type="InterPro" id="IPR008984">
    <property type="entry name" value="SMAD_FHA_dom_sf"/>
</dbReference>
<gene>
    <name evidence="6" type="primary">pleD_3</name>
    <name evidence="6" type="ORF">ENSA7_28960</name>
</gene>
<dbReference type="SUPFAM" id="SSF49879">
    <property type="entry name" value="SMAD/FHA domain"/>
    <property type="match status" value="1"/>
</dbReference>
<evidence type="ECO:0000256" key="1">
    <source>
        <dbReference type="ARBA" id="ARBA00012528"/>
    </source>
</evidence>
<dbReference type="EC" id="2.7.7.65" evidence="1"/>
<dbReference type="GO" id="GO:0043709">
    <property type="term" value="P:cell adhesion involved in single-species biofilm formation"/>
    <property type="evidence" value="ECO:0007669"/>
    <property type="project" value="TreeGrafter"/>
</dbReference>
<dbReference type="Gene3D" id="3.30.70.270">
    <property type="match status" value="1"/>
</dbReference>
<dbReference type="Gene3D" id="2.60.200.20">
    <property type="match status" value="1"/>
</dbReference>
<comment type="caution">
    <text evidence="6">The sequence shown here is derived from an EMBL/GenBank/DDBJ whole genome shotgun (WGS) entry which is preliminary data.</text>
</comment>
<evidence type="ECO:0000313" key="7">
    <source>
        <dbReference type="Proteomes" id="UP000238823"/>
    </source>
</evidence>
<dbReference type="InterPro" id="IPR000253">
    <property type="entry name" value="FHA_dom"/>
</dbReference>
<feature type="domain" description="FHA" evidence="4">
    <location>
        <begin position="58"/>
        <end position="107"/>
    </location>
</feature>
<evidence type="ECO:0000256" key="2">
    <source>
        <dbReference type="ARBA" id="ARBA00034247"/>
    </source>
</evidence>
<dbReference type="Pfam" id="PF00990">
    <property type="entry name" value="GGDEF"/>
    <property type="match status" value="1"/>
</dbReference>
<dbReference type="CDD" id="cd01949">
    <property type="entry name" value="GGDEF"/>
    <property type="match status" value="1"/>
</dbReference>
<dbReference type="SMART" id="SM00267">
    <property type="entry name" value="GGDEF"/>
    <property type="match status" value="1"/>
</dbReference>
<evidence type="ECO:0000313" key="6">
    <source>
        <dbReference type="EMBL" id="PRQ07190.1"/>
    </source>
</evidence>
<dbReference type="SUPFAM" id="SSF55073">
    <property type="entry name" value="Nucleotide cyclase"/>
    <property type="match status" value="1"/>
</dbReference>
<proteinExistence type="predicted"/>
<dbReference type="RefSeq" id="WP_244923808.1">
    <property type="nucleotide sequence ID" value="NZ_PVNL01000057.1"/>
</dbReference>
<dbReference type="CDD" id="cd00060">
    <property type="entry name" value="FHA"/>
    <property type="match status" value="1"/>
</dbReference>
<dbReference type="NCBIfam" id="TIGR00254">
    <property type="entry name" value="GGDEF"/>
    <property type="match status" value="1"/>
</dbReference>
<dbReference type="PANTHER" id="PTHR45138">
    <property type="entry name" value="REGULATORY COMPONENTS OF SENSORY TRANSDUCTION SYSTEM"/>
    <property type="match status" value="1"/>
</dbReference>
<name>A0A2S9YQ31_9BACT</name>
<evidence type="ECO:0000259" key="4">
    <source>
        <dbReference type="PROSITE" id="PS50006"/>
    </source>
</evidence>
<feature type="region of interest" description="Disordered" evidence="3">
    <location>
        <begin position="1"/>
        <end position="33"/>
    </location>
</feature>
<dbReference type="FunFam" id="3.30.70.270:FF:000001">
    <property type="entry name" value="Diguanylate cyclase domain protein"/>
    <property type="match status" value="1"/>
</dbReference>
<dbReference type="InterPro" id="IPR000160">
    <property type="entry name" value="GGDEF_dom"/>
</dbReference>
<dbReference type="Pfam" id="PF00498">
    <property type="entry name" value="FHA"/>
    <property type="match status" value="1"/>
</dbReference>
<protein>
    <recommendedName>
        <fullName evidence="1">diguanylate cyclase</fullName>
        <ecNumber evidence="1">2.7.7.65</ecNumber>
    </recommendedName>
</protein>
<reference evidence="6 7" key="1">
    <citation type="submission" date="2018-03" db="EMBL/GenBank/DDBJ databases">
        <title>Draft Genome Sequences of the Obligatory Marine Myxobacteria Enhygromyxa salina SWB007.</title>
        <authorList>
            <person name="Poehlein A."/>
            <person name="Moghaddam J.A."/>
            <person name="Harms H."/>
            <person name="Alanjari M."/>
            <person name="Koenig G.M."/>
            <person name="Daniel R."/>
            <person name="Schaeberle T.F."/>
        </authorList>
    </citation>
    <scope>NUCLEOTIDE SEQUENCE [LARGE SCALE GENOMIC DNA]</scope>
    <source>
        <strain evidence="6 7">SWB007</strain>
    </source>
</reference>
<accession>A0A2S9YQ31</accession>
<evidence type="ECO:0000256" key="3">
    <source>
        <dbReference type="SAM" id="MobiDB-lite"/>
    </source>
</evidence>
<dbReference type="AlphaFoldDB" id="A0A2S9YQ31"/>
<organism evidence="6 7">
    <name type="scientific">Enhygromyxa salina</name>
    <dbReference type="NCBI Taxonomy" id="215803"/>
    <lineage>
        <taxon>Bacteria</taxon>
        <taxon>Pseudomonadati</taxon>
        <taxon>Myxococcota</taxon>
        <taxon>Polyangia</taxon>
        <taxon>Nannocystales</taxon>
        <taxon>Nannocystaceae</taxon>
        <taxon>Enhygromyxa</taxon>
    </lineage>
</organism>
<dbReference type="PROSITE" id="PS50006">
    <property type="entry name" value="FHA_DOMAIN"/>
    <property type="match status" value="1"/>
</dbReference>
<dbReference type="InterPro" id="IPR043128">
    <property type="entry name" value="Rev_trsase/Diguanyl_cyclase"/>
</dbReference>
<dbReference type="GO" id="GO:0005886">
    <property type="term" value="C:plasma membrane"/>
    <property type="evidence" value="ECO:0007669"/>
    <property type="project" value="TreeGrafter"/>
</dbReference>
<evidence type="ECO:0000259" key="5">
    <source>
        <dbReference type="PROSITE" id="PS50887"/>
    </source>
</evidence>
<sequence length="306" mass="33289">MNEPPDSRLRAGPRGLPSTHQTVPDSDGGKPPLEQRSACLVVMKGDNVGHKYDLDRELVAGRDNTTSIYLDDGLVSRSHAKFTPDAVGVRLFDLCSTNGTFVNDRQVNSTYLDDGDQIRIGKTILKFIHRNDIEAAFHAHIYSLTRFDGLTGVHNRPTFDNAIANAIAKVASSGAPLALMLFDIDHFKRCNDTHGHRAGDHVLREVSATVSDNAREGDFVARYGGEEFAVIIHGLAPPGPARYADHIRALVGAKRFEFEGQAIAVTISAGVASWSASLHSPEQLIELADQCLYRAKQAGRNQVIAV</sequence>
<feature type="domain" description="GGDEF" evidence="5">
    <location>
        <begin position="175"/>
        <end position="306"/>
    </location>
</feature>
<dbReference type="EMBL" id="PVNL01000057">
    <property type="protein sequence ID" value="PRQ07190.1"/>
    <property type="molecule type" value="Genomic_DNA"/>
</dbReference>
<comment type="catalytic activity">
    <reaction evidence="2">
        <text>2 GTP = 3',3'-c-di-GMP + 2 diphosphate</text>
        <dbReference type="Rhea" id="RHEA:24898"/>
        <dbReference type="ChEBI" id="CHEBI:33019"/>
        <dbReference type="ChEBI" id="CHEBI:37565"/>
        <dbReference type="ChEBI" id="CHEBI:58805"/>
        <dbReference type="EC" id="2.7.7.65"/>
    </reaction>
</comment>
<dbReference type="Proteomes" id="UP000238823">
    <property type="component" value="Unassembled WGS sequence"/>
</dbReference>
<dbReference type="GO" id="GO:0052621">
    <property type="term" value="F:diguanylate cyclase activity"/>
    <property type="evidence" value="ECO:0007669"/>
    <property type="project" value="UniProtKB-EC"/>
</dbReference>
<dbReference type="GO" id="GO:1902201">
    <property type="term" value="P:negative regulation of bacterial-type flagellum-dependent cell motility"/>
    <property type="evidence" value="ECO:0007669"/>
    <property type="project" value="TreeGrafter"/>
</dbReference>
<dbReference type="SMART" id="SM00240">
    <property type="entry name" value="FHA"/>
    <property type="match status" value="1"/>
</dbReference>
<dbReference type="InterPro" id="IPR050469">
    <property type="entry name" value="Diguanylate_Cyclase"/>
</dbReference>
<dbReference type="PANTHER" id="PTHR45138:SF9">
    <property type="entry name" value="DIGUANYLATE CYCLASE DGCM-RELATED"/>
    <property type="match status" value="1"/>
</dbReference>
<dbReference type="InterPro" id="IPR029787">
    <property type="entry name" value="Nucleotide_cyclase"/>
</dbReference>